<evidence type="ECO:0000313" key="10">
    <source>
        <dbReference type="Proteomes" id="UP000183685"/>
    </source>
</evidence>
<protein>
    <submittedName>
        <fullName evidence="9">Adenylate cyclase, class 3</fullName>
    </submittedName>
</protein>
<keyword evidence="7" id="KW-0175">Coiled coil</keyword>
<dbReference type="SMART" id="SM00044">
    <property type="entry name" value="CYCc"/>
    <property type="match status" value="1"/>
</dbReference>
<dbReference type="PANTHER" id="PTHR11920:SF335">
    <property type="entry name" value="GUANYLATE CYCLASE"/>
    <property type="match status" value="1"/>
</dbReference>
<evidence type="ECO:0000256" key="3">
    <source>
        <dbReference type="ARBA" id="ARBA00022741"/>
    </source>
</evidence>
<dbReference type="PROSITE" id="PS50125">
    <property type="entry name" value="GUANYLATE_CYCLASE_2"/>
    <property type="match status" value="1"/>
</dbReference>
<feature type="domain" description="Guanylate cyclase" evidence="8">
    <location>
        <begin position="169"/>
        <end position="296"/>
    </location>
</feature>
<feature type="coiled-coil region" evidence="7">
    <location>
        <begin position="117"/>
        <end position="144"/>
    </location>
</feature>
<dbReference type="GO" id="GO:0035556">
    <property type="term" value="P:intracellular signal transduction"/>
    <property type="evidence" value="ECO:0007669"/>
    <property type="project" value="InterPro"/>
</dbReference>
<organism evidence="9 10">
    <name type="scientific">Kordiimonas lacus</name>
    <dbReference type="NCBI Taxonomy" id="637679"/>
    <lineage>
        <taxon>Bacteria</taxon>
        <taxon>Pseudomonadati</taxon>
        <taxon>Pseudomonadota</taxon>
        <taxon>Alphaproteobacteria</taxon>
        <taxon>Kordiimonadales</taxon>
        <taxon>Kordiimonadaceae</taxon>
        <taxon>Kordiimonas</taxon>
    </lineage>
</organism>
<proteinExistence type="predicted"/>
<dbReference type="AlphaFoldDB" id="A0A1G6YMI8"/>
<dbReference type="Proteomes" id="UP000183685">
    <property type="component" value="Unassembled WGS sequence"/>
</dbReference>
<evidence type="ECO:0000256" key="7">
    <source>
        <dbReference type="SAM" id="Coils"/>
    </source>
</evidence>
<evidence type="ECO:0000256" key="2">
    <source>
        <dbReference type="ARBA" id="ARBA00022692"/>
    </source>
</evidence>
<dbReference type="SUPFAM" id="SSF55073">
    <property type="entry name" value="Nucleotide cyclase"/>
    <property type="match status" value="1"/>
</dbReference>
<evidence type="ECO:0000259" key="8">
    <source>
        <dbReference type="PROSITE" id="PS50125"/>
    </source>
</evidence>
<evidence type="ECO:0000313" key="9">
    <source>
        <dbReference type="EMBL" id="SDD91521.1"/>
    </source>
</evidence>
<accession>A0A1G6YMI8</accession>
<dbReference type="Gene3D" id="3.30.70.1230">
    <property type="entry name" value="Nucleotide cyclase"/>
    <property type="match status" value="1"/>
</dbReference>
<dbReference type="GO" id="GO:0000166">
    <property type="term" value="F:nucleotide binding"/>
    <property type="evidence" value="ECO:0007669"/>
    <property type="project" value="UniProtKB-KW"/>
</dbReference>
<evidence type="ECO:0000256" key="6">
    <source>
        <dbReference type="ARBA" id="ARBA00023239"/>
    </source>
</evidence>
<dbReference type="GO" id="GO:0004016">
    <property type="term" value="F:adenylate cyclase activity"/>
    <property type="evidence" value="ECO:0007669"/>
    <property type="project" value="UniProtKB-ARBA"/>
</dbReference>
<reference evidence="9 10" key="1">
    <citation type="submission" date="2016-10" db="EMBL/GenBank/DDBJ databases">
        <authorList>
            <person name="de Groot N.N."/>
        </authorList>
    </citation>
    <scope>NUCLEOTIDE SEQUENCE [LARGE SCALE GENOMIC DNA]</scope>
    <source>
        <strain evidence="9 10">CGMCC 1.9109</strain>
    </source>
</reference>
<keyword evidence="2" id="KW-0812">Transmembrane</keyword>
<evidence type="ECO:0000256" key="5">
    <source>
        <dbReference type="ARBA" id="ARBA00023136"/>
    </source>
</evidence>
<keyword evidence="4" id="KW-1133">Transmembrane helix</keyword>
<dbReference type="GO" id="GO:0009190">
    <property type="term" value="P:cyclic nucleotide biosynthetic process"/>
    <property type="evidence" value="ECO:0007669"/>
    <property type="project" value="InterPro"/>
</dbReference>
<evidence type="ECO:0000256" key="1">
    <source>
        <dbReference type="ARBA" id="ARBA00004370"/>
    </source>
</evidence>
<keyword evidence="5" id="KW-0472">Membrane</keyword>
<evidence type="ECO:0000256" key="4">
    <source>
        <dbReference type="ARBA" id="ARBA00022989"/>
    </source>
</evidence>
<name>A0A1G6YMI8_9PROT</name>
<dbReference type="STRING" id="637679.GCA_001550055_01357"/>
<dbReference type="RefSeq" id="WP_068302751.1">
    <property type="nucleotide sequence ID" value="NZ_DAIOMO010000002.1"/>
</dbReference>
<dbReference type="InterPro" id="IPR001054">
    <property type="entry name" value="A/G_cyclase"/>
</dbReference>
<dbReference type="EMBL" id="FNAK01000003">
    <property type="protein sequence ID" value="SDD91521.1"/>
    <property type="molecule type" value="Genomic_DNA"/>
</dbReference>
<keyword evidence="10" id="KW-1185">Reference proteome</keyword>
<dbReference type="GO" id="GO:0016020">
    <property type="term" value="C:membrane"/>
    <property type="evidence" value="ECO:0007669"/>
    <property type="project" value="UniProtKB-SubCell"/>
</dbReference>
<gene>
    <name evidence="9" type="ORF">SAMN04488071_1676</name>
</gene>
<dbReference type="OrthoDB" id="315417at2"/>
<dbReference type="Pfam" id="PF00211">
    <property type="entry name" value="Guanylate_cyc"/>
    <property type="match status" value="1"/>
</dbReference>
<comment type="subcellular location">
    <subcellularLocation>
        <location evidence="1">Membrane</location>
    </subcellularLocation>
</comment>
<dbReference type="PANTHER" id="PTHR11920">
    <property type="entry name" value="GUANYLYL CYCLASE"/>
    <property type="match status" value="1"/>
</dbReference>
<keyword evidence="3" id="KW-0547">Nucleotide-binding</keyword>
<dbReference type="CDD" id="cd07302">
    <property type="entry name" value="CHD"/>
    <property type="match status" value="1"/>
</dbReference>
<dbReference type="InterPro" id="IPR050401">
    <property type="entry name" value="Cyclic_nucleotide_synthase"/>
</dbReference>
<dbReference type="InterPro" id="IPR029787">
    <property type="entry name" value="Nucleotide_cyclase"/>
</dbReference>
<sequence length="345" mass="39077">MSLSEEAIQALQGLDTAVAVINPTSWEPVFENAAFFRFFPCSGGDGETIFDRVAGLDRDKLEKRLGRGRKYEFAIDVRQDPRTICLNLVFHPASEEQPLVLLEAQNVTKQREAELMLDSYSKMSEKARRELEREKERVEKLLLNIMPRSVYEEMKDYGTTTPQKFDSASVLMLDFVDFTEMAVARDPGALIAELNDIFSAFDRIVELFDCERIKTIGDAYMAVAGLPEPNSDHATQLARVALRMKRYLEKRNAAHPTQWRFRIGIATGPLIGSIVGIQKYVYDVFGPAVNLAARLESACEPMKITVCQPTEELIRNNFSLTQLPLVDVKGFGEQQLYTLDFEDRS</sequence>
<keyword evidence="6" id="KW-0456">Lyase</keyword>